<gene>
    <name evidence="2 3" type="primary">dtd</name>
    <name evidence="3" type="ORF">RWE15_24255</name>
</gene>
<dbReference type="RefSeq" id="WP_390356947.1">
    <property type="nucleotide sequence ID" value="NZ_JBHUIZ010000014.1"/>
</dbReference>
<comment type="caution">
    <text evidence="3">The sequence shown here is derived from an EMBL/GenBank/DDBJ whole genome shotgun (WGS) entry which is preliminary data.</text>
</comment>
<dbReference type="EC" id="3.1.1.-" evidence="2"/>
<evidence type="ECO:0000313" key="4">
    <source>
        <dbReference type="Proteomes" id="UP001281447"/>
    </source>
</evidence>
<dbReference type="GO" id="GO:0051499">
    <property type="term" value="F:D-aminoacyl-tRNA deacylase activity"/>
    <property type="evidence" value="ECO:0007669"/>
    <property type="project" value="UniProtKB-EC"/>
</dbReference>
<dbReference type="Proteomes" id="UP001281447">
    <property type="component" value="Unassembled WGS sequence"/>
</dbReference>
<protein>
    <recommendedName>
        <fullName evidence="2">D-aminoacyl-tRNA deacylase</fullName>
        <shortName evidence="2">DTD</shortName>
        <ecNumber evidence="2">3.1.1.96</ecNumber>
    </recommendedName>
    <alternativeName>
        <fullName evidence="2">Gly-tRNA(Ala) deacylase</fullName>
        <ecNumber evidence="2">3.1.1.-</ecNumber>
    </alternativeName>
</protein>
<name>A0ABU5CBY4_9BACI</name>
<comment type="domain">
    <text evidence="2">A Gly-cisPro motif from one monomer fits into the active site of the other monomer to allow specific chiral rejection of L-amino acids.</text>
</comment>
<keyword evidence="2 3" id="KW-0378">Hydrolase</keyword>
<keyword evidence="2" id="KW-0694">RNA-binding</keyword>
<dbReference type="SUPFAM" id="SSF69500">
    <property type="entry name" value="DTD-like"/>
    <property type="match status" value="1"/>
</dbReference>
<dbReference type="NCBIfam" id="TIGR00256">
    <property type="entry name" value="D-aminoacyl-tRNA deacylase"/>
    <property type="match status" value="1"/>
</dbReference>
<organism evidence="3 4">
    <name type="scientific">Tigheibacillus halophilus</name>
    <dbReference type="NCBI Taxonomy" id="361280"/>
    <lineage>
        <taxon>Bacteria</taxon>
        <taxon>Bacillati</taxon>
        <taxon>Bacillota</taxon>
        <taxon>Bacilli</taxon>
        <taxon>Bacillales</taxon>
        <taxon>Bacillaceae</taxon>
        <taxon>Tigheibacillus</taxon>
    </lineage>
</organism>
<dbReference type="InterPro" id="IPR023509">
    <property type="entry name" value="DTD-like_sf"/>
</dbReference>
<reference evidence="3 4" key="1">
    <citation type="submission" date="2023-10" db="EMBL/GenBank/DDBJ databases">
        <title>Virgibacillus halophilus 5B73C genome.</title>
        <authorList>
            <person name="Miliotis G."/>
            <person name="Sengupta P."/>
            <person name="Hameed A."/>
            <person name="Chuvochina M."/>
            <person name="Mcdonagh F."/>
            <person name="Simpson A.C."/>
            <person name="Singh N.K."/>
            <person name="Rekha P.D."/>
            <person name="Raman K."/>
            <person name="Hugenholtz P."/>
            <person name="Venkateswaran K."/>
        </authorList>
    </citation>
    <scope>NUCLEOTIDE SEQUENCE [LARGE SCALE GENOMIC DNA]</scope>
    <source>
        <strain evidence="3 4">5B73C</strain>
    </source>
</reference>
<comment type="catalytic activity">
    <reaction evidence="2">
        <text>glycyl-tRNA(Ala) + H2O = tRNA(Ala) + glycine + H(+)</text>
        <dbReference type="Rhea" id="RHEA:53744"/>
        <dbReference type="Rhea" id="RHEA-COMP:9657"/>
        <dbReference type="Rhea" id="RHEA-COMP:13640"/>
        <dbReference type="ChEBI" id="CHEBI:15377"/>
        <dbReference type="ChEBI" id="CHEBI:15378"/>
        <dbReference type="ChEBI" id="CHEBI:57305"/>
        <dbReference type="ChEBI" id="CHEBI:78442"/>
        <dbReference type="ChEBI" id="CHEBI:78522"/>
    </reaction>
</comment>
<dbReference type="HAMAP" id="MF_00518">
    <property type="entry name" value="Deacylase_Dtd"/>
    <property type="match status" value="1"/>
</dbReference>
<dbReference type="EMBL" id="JAWDIP010000004">
    <property type="protein sequence ID" value="MDY0396839.1"/>
    <property type="molecule type" value="Genomic_DNA"/>
</dbReference>
<proteinExistence type="inferred from homology"/>
<sequence>MKAVIQRATNACVKIAGETVGQIDAGFVVLLGVTHEDDMDDVAYLVNKIVHLRVFPDKEGKMNDSLKDMQGSVLSISQFTLYADTKKGRRPSFVNAADPDKARQLYDSFNRMIVNEGIYVETGQFGAKMEISLINDGPVTIIIDSKDK</sequence>
<dbReference type="InterPro" id="IPR003732">
    <property type="entry name" value="Daa-tRNA_deacyls_DTD"/>
</dbReference>
<comment type="subcellular location">
    <subcellularLocation>
        <location evidence="2">Cytoplasm</location>
    </subcellularLocation>
</comment>
<comment type="similarity">
    <text evidence="1 2">Belongs to the DTD family.</text>
</comment>
<evidence type="ECO:0000256" key="2">
    <source>
        <dbReference type="HAMAP-Rule" id="MF_00518"/>
    </source>
</evidence>
<dbReference type="PANTHER" id="PTHR10472:SF5">
    <property type="entry name" value="D-AMINOACYL-TRNA DEACYLASE 1"/>
    <property type="match status" value="1"/>
</dbReference>
<dbReference type="Gene3D" id="3.50.80.10">
    <property type="entry name" value="D-tyrosyl-tRNA(Tyr) deacylase"/>
    <property type="match status" value="1"/>
</dbReference>
<dbReference type="Pfam" id="PF02580">
    <property type="entry name" value="Tyr_Deacylase"/>
    <property type="match status" value="1"/>
</dbReference>
<accession>A0ABU5CBY4</accession>
<feature type="short sequence motif" description="Gly-cisPro motif, important for rejection of L-amino acids" evidence="2">
    <location>
        <begin position="137"/>
        <end position="138"/>
    </location>
</feature>
<keyword evidence="2" id="KW-0963">Cytoplasm</keyword>
<evidence type="ECO:0000313" key="3">
    <source>
        <dbReference type="EMBL" id="MDY0396839.1"/>
    </source>
</evidence>
<dbReference type="PANTHER" id="PTHR10472">
    <property type="entry name" value="D-TYROSYL-TRNA TYR DEACYLASE"/>
    <property type="match status" value="1"/>
</dbReference>
<dbReference type="CDD" id="cd00563">
    <property type="entry name" value="Dtyr_deacylase"/>
    <property type="match status" value="1"/>
</dbReference>
<comment type="function">
    <text evidence="2">An aminoacyl-tRNA editing enzyme that deacylates mischarged D-aminoacyl-tRNAs. Also deacylates mischarged glycyl-tRNA(Ala), protecting cells against glycine mischarging by AlaRS. Acts via tRNA-based rather than protein-based catalysis; rejects L-amino acids rather than detecting D-amino acids in the active site. By recycling D-aminoacyl-tRNA to D-amino acids and free tRNA molecules, this enzyme counteracts the toxicity associated with the formation of D-aminoacyl-tRNA entities in vivo and helps enforce protein L-homochirality.</text>
</comment>
<comment type="subunit">
    <text evidence="2">Homodimer.</text>
</comment>
<keyword evidence="2" id="KW-0820">tRNA-binding</keyword>
<dbReference type="EC" id="3.1.1.96" evidence="2"/>
<evidence type="ECO:0000256" key="1">
    <source>
        <dbReference type="ARBA" id="ARBA00009673"/>
    </source>
</evidence>
<keyword evidence="4" id="KW-1185">Reference proteome</keyword>
<comment type="catalytic activity">
    <reaction evidence="2">
        <text>a D-aminoacyl-tRNA + H2O = a tRNA + a D-alpha-amino acid + H(+)</text>
        <dbReference type="Rhea" id="RHEA:13953"/>
        <dbReference type="Rhea" id="RHEA-COMP:10123"/>
        <dbReference type="Rhea" id="RHEA-COMP:10124"/>
        <dbReference type="ChEBI" id="CHEBI:15377"/>
        <dbReference type="ChEBI" id="CHEBI:15378"/>
        <dbReference type="ChEBI" id="CHEBI:59871"/>
        <dbReference type="ChEBI" id="CHEBI:78442"/>
        <dbReference type="ChEBI" id="CHEBI:79333"/>
        <dbReference type="EC" id="3.1.1.96"/>
    </reaction>
</comment>